<dbReference type="PROSITE" id="PS51832">
    <property type="entry name" value="HD_GYP"/>
    <property type="match status" value="1"/>
</dbReference>
<dbReference type="PROSITE" id="PS50110">
    <property type="entry name" value="RESPONSE_REGULATORY"/>
    <property type="match status" value="1"/>
</dbReference>
<reference evidence="4" key="1">
    <citation type="submission" date="2021-08" db="EMBL/GenBank/DDBJ databases">
        <authorList>
            <person name="Stevens D.C."/>
        </authorList>
    </citation>
    <scope>NUCLEOTIDE SEQUENCE</scope>
    <source>
        <strain evidence="4">DSM 53165</strain>
    </source>
</reference>
<dbReference type="RefSeq" id="WP_224194548.1">
    <property type="nucleotide sequence ID" value="NZ_JAIRAU010000035.1"/>
</dbReference>
<dbReference type="Gene3D" id="3.40.50.2300">
    <property type="match status" value="1"/>
</dbReference>
<dbReference type="SUPFAM" id="SSF52172">
    <property type="entry name" value="CheY-like"/>
    <property type="match status" value="1"/>
</dbReference>
<dbReference type="SMART" id="SM00448">
    <property type="entry name" value="REC"/>
    <property type="match status" value="1"/>
</dbReference>
<dbReference type="PANTHER" id="PTHR45228">
    <property type="entry name" value="CYCLIC DI-GMP PHOSPHODIESTERASE TM_0186-RELATED"/>
    <property type="match status" value="1"/>
</dbReference>
<organism evidence="4 5">
    <name type="scientific">Nannocystis pusilla</name>
    <dbReference type="NCBI Taxonomy" id="889268"/>
    <lineage>
        <taxon>Bacteria</taxon>
        <taxon>Pseudomonadati</taxon>
        <taxon>Myxococcota</taxon>
        <taxon>Polyangia</taxon>
        <taxon>Nannocystales</taxon>
        <taxon>Nannocystaceae</taxon>
        <taxon>Nannocystis</taxon>
    </lineage>
</organism>
<dbReference type="Gene3D" id="1.10.3210.10">
    <property type="entry name" value="Hypothetical protein af1432"/>
    <property type="match status" value="1"/>
</dbReference>
<feature type="domain" description="Response regulatory" evidence="2">
    <location>
        <begin position="12"/>
        <end position="128"/>
    </location>
</feature>
<dbReference type="PANTHER" id="PTHR45228:SF1">
    <property type="entry name" value="CYCLIC DI-GMP PHOSPHODIESTERASE TM_0186"/>
    <property type="match status" value="1"/>
</dbReference>
<keyword evidence="5" id="KW-1185">Reference proteome</keyword>
<sequence>MDSGAPRASGGRILVVDDEATMRRLLEKLLRLEGYEVALASSGEQALQEVFTRGADTVLLDMRLPGMSGLDVCRQIRSHPRGVHTPIVFITAVNDRELRRRGMEAGADDFLSKPFDEVELMARIRNSVRVKLYYDNLEQQKGALAKAIDARTTELAAAVAELTRVQNELRASHEETIYRLSRAAEFRDDETGQHLQRMSWYCHLIGSKIGLSPSTCELLRIASPMHDVGKLGIPDRILLKPGRLTPEEFTIMKTHAEIGYRILHGSTAEPLELAATIAHTHHEKWDGNGYPRGLRGEDIPLAGRIAAIADVFDALTSARPYKPAWPLEAALDLMRKNAGSHFDPHLTEVFLTHIDEVLAIRDRFADTHPDECVEAAKAALVG</sequence>
<evidence type="ECO:0000313" key="4">
    <source>
        <dbReference type="EMBL" id="MBZ5712794.1"/>
    </source>
</evidence>
<dbReference type="InterPro" id="IPR001789">
    <property type="entry name" value="Sig_transdc_resp-reg_receiver"/>
</dbReference>
<dbReference type="Pfam" id="PF00072">
    <property type="entry name" value="Response_reg"/>
    <property type="match status" value="1"/>
</dbReference>
<accession>A0ABS7TX62</accession>
<dbReference type="InterPro" id="IPR011006">
    <property type="entry name" value="CheY-like_superfamily"/>
</dbReference>
<dbReference type="EMBL" id="JAIRAU010000035">
    <property type="protein sequence ID" value="MBZ5712794.1"/>
    <property type="molecule type" value="Genomic_DNA"/>
</dbReference>
<comment type="caution">
    <text evidence="4">The sequence shown here is derived from an EMBL/GenBank/DDBJ whole genome shotgun (WGS) entry which is preliminary data.</text>
</comment>
<proteinExistence type="predicted"/>
<name>A0ABS7TX62_9BACT</name>
<keyword evidence="1" id="KW-0597">Phosphoprotein</keyword>
<feature type="domain" description="HD-GYP" evidence="3">
    <location>
        <begin position="169"/>
        <end position="366"/>
    </location>
</feature>
<feature type="modified residue" description="4-aspartylphosphate" evidence="1">
    <location>
        <position position="61"/>
    </location>
</feature>
<protein>
    <submittedName>
        <fullName evidence="4">Two-component system response regulator</fullName>
    </submittedName>
</protein>
<evidence type="ECO:0000256" key="1">
    <source>
        <dbReference type="PROSITE-ProRule" id="PRU00169"/>
    </source>
</evidence>
<gene>
    <name evidence="4" type="ORF">K7C98_26425</name>
</gene>
<dbReference type="InterPro" id="IPR052020">
    <property type="entry name" value="Cyclic_di-GMP/3'3'-cGAMP_PDE"/>
</dbReference>
<evidence type="ECO:0000259" key="3">
    <source>
        <dbReference type="PROSITE" id="PS51832"/>
    </source>
</evidence>
<dbReference type="InterPro" id="IPR003607">
    <property type="entry name" value="HD/PDEase_dom"/>
</dbReference>
<dbReference type="Pfam" id="PF13487">
    <property type="entry name" value="HD_5"/>
    <property type="match status" value="1"/>
</dbReference>
<dbReference type="Proteomes" id="UP001139031">
    <property type="component" value="Unassembled WGS sequence"/>
</dbReference>
<dbReference type="CDD" id="cd00077">
    <property type="entry name" value="HDc"/>
    <property type="match status" value="1"/>
</dbReference>
<dbReference type="SMART" id="SM00471">
    <property type="entry name" value="HDc"/>
    <property type="match status" value="1"/>
</dbReference>
<evidence type="ECO:0000313" key="5">
    <source>
        <dbReference type="Proteomes" id="UP001139031"/>
    </source>
</evidence>
<dbReference type="InterPro" id="IPR037522">
    <property type="entry name" value="HD_GYP_dom"/>
</dbReference>
<dbReference type="SUPFAM" id="SSF109604">
    <property type="entry name" value="HD-domain/PDEase-like"/>
    <property type="match status" value="1"/>
</dbReference>
<evidence type="ECO:0000259" key="2">
    <source>
        <dbReference type="PROSITE" id="PS50110"/>
    </source>
</evidence>